<comment type="caution">
    <text evidence="4">The sequence shown here is derived from an EMBL/GenBank/DDBJ whole genome shotgun (WGS) entry which is preliminary data.</text>
</comment>
<evidence type="ECO:0000313" key="5">
    <source>
        <dbReference type="Proteomes" id="UP001147695"/>
    </source>
</evidence>
<evidence type="ECO:0000256" key="2">
    <source>
        <dbReference type="ARBA" id="ARBA00023043"/>
    </source>
</evidence>
<sequence>MHTCISPEGPFSTLPRELYISISDYLEIPDLSAFSRTNTTAHILFNATLYKRDACSSFPIALFWAAIHNNPATALKSISAGCDVTAKTDIDTRLKGCTPILLASFHNSLAVLKLLLLDENASPNFRDRKWIRPPLSWAVKEGHAEVVQALLNDDRTDVNLQDKTGDTALMIAVNSRPRMMELLLCSGRADPRIANRQGWTPLSRAARDIDANVGLLLARHLRLILDGDDRAEHCQHVFFYAAIMGHVDIVEYLIKYFGEKLDPNAGGQPFGRGAFSIAAANGRVDVVKALLEWDVTEPNLQTQWKRQTPLFAAAEDGREEIVELLIGCERVGLDIPDMHGTTPLGVAAGKNHVGVVRQLLGASRPVDTNARDENGQTPLLNAAFYGYLGVVEQLLCADGIDLQLKNSDDETPIEVALQNGNSNVVQALRKHLSTES</sequence>
<dbReference type="PANTHER" id="PTHR24173">
    <property type="entry name" value="ANKYRIN REPEAT CONTAINING"/>
    <property type="match status" value="1"/>
</dbReference>
<dbReference type="PROSITE" id="PS50088">
    <property type="entry name" value="ANK_REPEAT"/>
    <property type="match status" value="1"/>
</dbReference>
<name>A0A9W9QL65_PENBR</name>
<dbReference type="InterPro" id="IPR036770">
    <property type="entry name" value="Ankyrin_rpt-contain_sf"/>
</dbReference>
<protein>
    <submittedName>
        <fullName evidence="4">Uncharacterized protein</fullName>
    </submittedName>
</protein>
<accession>A0A9W9QL65</accession>
<evidence type="ECO:0000256" key="1">
    <source>
        <dbReference type="ARBA" id="ARBA00022737"/>
    </source>
</evidence>
<keyword evidence="2 3" id="KW-0040">ANK repeat</keyword>
<gene>
    <name evidence="4" type="ORF">N7452_007593</name>
</gene>
<dbReference type="PANTHER" id="PTHR24173:SF74">
    <property type="entry name" value="ANKYRIN REPEAT DOMAIN-CONTAINING PROTEIN 16"/>
    <property type="match status" value="1"/>
</dbReference>
<dbReference type="Gene3D" id="1.25.40.20">
    <property type="entry name" value="Ankyrin repeat-containing domain"/>
    <property type="match status" value="3"/>
</dbReference>
<dbReference type="SMART" id="SM00248">
    <property type="entry name" value="ANK"/>
    <property type="match status" value="11"/>
</dbReference>
<dbReference type="Pfam" id="PF00023">
    <property type="entry name" value="Ank"/>
    <property type="match status" value="2"/>
</dbReference>
<dbReference type="SUPFAM" id="SSF48403">
    <property type="entry name" value="Ankyrin repeat"/>
    <property type="match status" value="1"/>
</dbReference>
<organism evidence="4 5">
    <name type="scientific">Penicillium brevicompactum</name>
    <dbReference type="NCBI Taxonomy" id="5074"/>
    <lineage>
        <taxon>Eukaryota</taxon>
        <taxon>Fungi</taxon>
        <taxon>Dikarya</taxon>
        <taxon>Ascomycota</taxon>
        <taxon>Pezizomycotina</taxon>
        <taxon>Eurotiomycetes</taxon>
        <taxon>Eurotiomycetidae</taxon>
        <taxon>Eurotiales</taxon>
        <taxon>Aspergillaceae</taxon>
        <taxon>Penicillium</taxon>
    </lineage>
</organism>
<dbReference type="Pfam" id="PF12796">
    <property type="entry name" value="Ank_2"/>
    <property type="match status" value="2"/>
</dbReference>
<dbReference type="InterPro" id="IPR002110">
    <property type="entry name" value="Ankyrin_rpt"/>
</dbReference>
<dbReference type="AlphaFoldDB" id="A0A9W9QL65"/>
<feature type="repeat" description="ANK" evidence="3">
    <location>
        <begin position="374"/>
        <end position="407"/>
    </location>
</feature>
<dbReference type="EMBL" id="JAPZBQ010000004">
    <property type="protein sequence ID" value="KAJ5335190.1"/>
    <property type="molecule type" value="Genomic_DNA"/>
</dbReference>
<evidence type="ECO:0000313" key="4">
    <source>
        <dbReference type="EMBL" id="KAJ5335190.1"/>
    </source>
</evidence>
<keyword evidence="1" id="KW-0677">Repeat</keyword>
<evidence type="ECO:0000256" key="3">
    <source>
        <dbReference type="PROSITE-ProRule" id="PRU00023"/>
    </source>
</evidence>
<reference evidence="4" key="1">
    <citation type="submission" date="2022-12" db="EMBL/GenBank/DDBJ databases">
        <authorList>
            <person name="Petersen C."/>
        </authorList>
    </citation>
    <scope>NUCLEOTIDE SEQUENCE</scope>
    <source>
        <strain evidence="4">IBT 35673</strain>
    </source>
</reference>
<reference evidence="4" key="2">
    <citation type="journal article" date="2023" name="IMA Fungus">
        <title>Comparative genomic study of the Penicillium genus elucidates a diverse pangenome and 15 lateral gene transfer events.</title>
        <authorList>
            <person name="Petersen C."/>
            <person name="Sorensen T."/>
            <person name="Nielsen M.R."/>
            <person name="Sondergaard T.E."/>
            <person name="Sorensen J.L."/>
            <person name="Fitzpatrick D.A."/>
            <person name="Frisvad J.C."/>
            <person name="Nielsen K.L."/>
        </authorList>
    </citation>
    <scope>NUCLEOTIDE SEQUENCE</scope>
    <source>
        <strain evidence="4">IBT 35673</strain>
    </source>
</reference>
<proteinExistence type="predicted"/>
<dbReference type="Proteomes" id="UP001147695">
    <property type="component" value="Unassembled WGS sequence"/>
</dbReference>